<sequence>MPAKKGQLMIEWRDLTEEDAIDAAMAEHGKDATTSVAYRALEAYRGVDTPEYRFWFGLFLKLAKRKHLGWA</sequence>
<protein>
    <submittedName>
        <fullName evidence="1">Uncharacterized protein</fullName>
    </submittedName>
</protein>
<dbReference type="Proteomes" id="UP000730739">
    <property type="component" value="Unassembled WGS sequence"/>
</dbReference>
<comment type="caution">
    <text evidence="1">The sequence shown here is derived from an EMBL/GenBank/DDBJ whole genome shotgun (WGS) entry which is preliminary data.</text>
</comment>
<evidence type="ECO:0000313" key="1">
    <source>
        <dbReference type="EMBL" id="MBP2236214.1"/>
    </source>
</evidence>
<keyword evidence="2" id="KW-1185">Reference proteome</keyword>
<gene>
    <name evidence="1" type="ORF">J2Z31_002728</name>
</gene>
<reference evidence="1 2" key="1">
    <citation type="submission" date="2021-03" db="EMBL/GenBank/DDBJ databases">
        <title>Genomic Encyclopedia of Type Strains, Phase IV (KMG-IV): sequencing the most valuable type-strain genomes for metagenomic binning, comparative biology and taxonomic classification.</title>
        <authorList>
            <person name="Goeker M."/>
        </authorList>
    </citation>
    <scope>NUCLEOTIDE SEQUENCE [LARGE SCALE GENOMIC DNA]</scope>
    <source>
        <strain evidence="1 2">DSM 13372</strain>
    </source>
</reference>
<dbReference type="EMBL" id="JAGILA010000003">
    <property type="protein sequence ID" value="MBP2236214.1"/>
    <property type="molecule type" value="Genomic_DNA"/>
</dbReference>
<organism evidence="1 2">
    <name type="scientific">Sinorhizobium kostiense</name>
    <dbReference type="NCBI Taxonomy" id="76747"/>
    <lineage>
        <taxon>Bacteria</taxon>
        <taxon>Pseudomonadati</taxon>
        <taxon>Pseudomonadota</taxon>
        <taxon>Alphaproteobacteria</taxon>
        <taxon>Hyphomicrobiales</taxon>
        <taxon>Rhizobiaceae</taxon>
        <taxon>Sinorhizobium/Ensifer group</taxon>
        <taxon>Sinorhizobium</taxon>
    </lineage>
</organism>
<name>A0ABS4R002_9HYPH</name>
<evidence type="ECO:0000313" key="2">
    <source>
        <dbReference type="Proteomes" id="UP000730739"/>
    </source>
</evidence>
<accession>A0ABS4R002</accession>
<proteinExistence type="predicted"/>